<name>A0A0B5A4G0_9CAUD</name>
<keyword evidence="2" id="KW-1185">Reference proteome</keyword>
<dbReference type="KEGG" id="vg:26628932"/>
<dbReference type="RefSeq" id="YP_009201760.1">
    <property type="nucleotide sequence ID" value="NC_028834.1"/>
</dbReference>
<dbReference type="Proteomes" id="UP000031726">
    <property type="component" value="Segment"/>
</dbReference>
<evidence type="ECO:0000313" key="2">
    <source>
        <dbReference type="Proteomes" id="UP000031726"/>
    </source>
</evidence>
<gene>
    <name evidence="1" type="ORF">JWAP_00026</name>
</gene>
<organism evidence="1 2">
    <name type="scientific">Achromobacter phage 83-24</name>
    <dbReference type="NCBI Taxonomy" id="1589747"/>
    <lineage>
        <taxon>Viruses</taxon>
        <taxon>Duplodnaviria</taxon>
        <taxon>Heunggongvirae</taxon>
        <taxon>Uroviricota</taxon>
        <taxon>Caudoviricetes</taxon>
        <taxon>Steinhofvirus</taxon>
        <taxon>Steinhofvirus sv8324</taxon>
    </lineage>
</organism>
<protein>
    <submittedName>
        <fullName evidence="1">Uncharacterized protein</fullName>
    </submittedName>
</protein>
<evidence type="ECO:0000313" key="1">
    <source>
        <dbReference type="EMBL" id="AJD82859.1"/>
    </source>
</evidence>
<dbReference type="GeneID" id="26628932"/>
<proteinExistence type="predicted"/>
<dbReference type="EMBL" id="KP202970">
    <property type="protein sequence ID" value="AJD82859.1"/>
    <property type="molecule type" value="Genomic_DNA"/>
</dbReference>
<accession>A0A0B5A4G0</accession>
<sequence length="98" mass="10607">MAYYGYRAKDANGNISVEYNYRIPRILGVVATGVNPGSIIVPEFAGRSPMFQLLPDNGSLSTPHLAPGVYISGTTLGWTFNWAAAWRISARIVYGVLG</sequence>
<reference evidence="1 2" key="1">
    <citation type="submission" date="2014-11" db="EMBL/GenBank/DDBJ databases">
        <title>Characterization and genome comparisons of three Achromobacter phages of the Siphoviridae family.</title>
        <authorList>
            <person name="Dreiseikelmann B."/>
            <person name="Bunk B."/>
            <person name="Rohde M."/>
            <person name="Wittmann J."/>
        </authorList>
    </citation>
    <scope>NUCLEOTIDE SEQUENCE [LARGE SCALE GENOMIC DNA]</scope>
</reference>